<evidence type="ECO:0000313" key="2">
    <source>
        <dbReference type="Proteomes" id="UP000324222"/>
    </source>
</evidence>
<accession>A0A5B7CKQ4</accession>
<name>A0A5B7CKQ4_PORTR</name>
<comment type="caution">
    <text evidence="1">The sequence shown here is derived from an EMBL/GenBank/DDBJ whole genome shotgun (WGS) entry which is preliminary data.</text>
</comment>
<reference evidence="1 2" key="1">
    <citation type="submission" date="2019-05" db="EMBL/GenBank/DDBJ databases">
        <title>Another draft genome of Portunus trituberculatus and its Hox gene families provides insights of decapod evolution.</title>
        <authorList>
            <person name="Jeong J.-H."/>
            <person name="Song I."/>
            <person name="Kim S."/>
            <person name="Choi T."/>
            <person name="Kim D."/>
            <person name="Ryu S."/>
            <person name="Kim W."/>
        </authorList>
    </citation>
    <scope>NUCLEOTIDE SEQUENCE [LARGE SCALE GENOMIC DNA]</scope>
    <source>
        <tissue evidence="1">Muscle</tissue>
    </source>
</reference>
<dbReference type="EMBL" id="VSRR010000050">
    <property type="protein sequence ID" value="MPC08956.1"/>
    <property type="molecule type" value="Genomic_DNA"/>
</dbReference>
<sequence length="68" mass="7273">MLGVLQDDQENEYSVALIALSHGGSEAKVTAQCDSQGGQLCRGHTANFHRGCHTLLAPPTADTIRPQR</sequence>
<protein>
    <submittedName>
        <fullName evidence="1">Uncharacterized protein</fullName>
    </submittedName>
</protein>
<evidence type="ECO:0000313" key="1">
    <source>
        <dbReference type="EMBL" id="MPC08956.1"/>
    </source>
</evidence>
<gene>
    <name evidence="1" type="ORF">E2C01_001554</name>
</gene>
<dbReference type="Proteomes" id="UP000324222">
    <property type="component" value="Unassembled WGS sequence"/>
</dbReference>
<proteinExistence type="predicted"/>
<dbReference type="AlphaFoldDB" id="A0A5B7CKQ4"/>
<keyword evidence="2" id="KW-1185">Reference proteome</keyword>
<organism evidence="1 2">
    <name type="scientific">Portunus trituberculatus</name>
    <name type="common">Swimming crab</name>
    <name type="synonym">Neptunus trituberculatus</name>
    <dbReference type="NCBI Taxonomy" id="210409"/>
    <lineage>
        <taxon>Eukaryota</taxon>
        <taxon>Metazoa</taxon>
        <taxon>Ecdysozoa</taxon>
        <taxon>Arthropoda</taxon>
        <taxon>Crustacea</taxon>
        <taxon>Multicrustacea</taxon>
        <taxon>Malacostraca</taxon>
        <taxon>Eumalacostraca</taxon>
        <taxon>Eucarida</taxon>
        <taxon>Decapoda</taxon>
        <taxon>Pleocyemata</taxon>
        <taxon>Brachyura</taxon>
        <taxon>Eubrachyura</taxon>
        <taxon>Portunoidea</taxon>
        <taxon>Portunidae</taxon>
        <taxon>Portuninae</taxon>
        <taxon>Portunus</taxon>
    </lineage>
</organism>